<dbReference type="PANTHER" id="PTHR12049">
    <property type="entry name" value="PROTEIN ARGININE METHYLTRANSFERASE NDUFAF7, MITOCHONDRIAL"/>
    <property type="match status" value="1"/>
</dbReference>
<dbReference type="STRING" id="295108.HT99x_02797"/>
<keyword evidence="2 4" id="KW-0808">Transferase</keyword>
<dbReference type="GO" id="GO:0035243">
    <property type="term" value="F:protein-arginine omega-N symmetric methyltransferase activity"/>
    <property type="evidence" value="ECO:0007669"/>
    <property type="project" value="TreeGrafter"/>
</dbReference>
<organism evidence="3">
    <name type="scientific">Candidatus Berkiella aquae</name>
    <dbReference type="NCBI Taxonomy" id="295108"/>
    <lineage>
        <taxon>Bacteria</taxon>
        <taxon>Pseudomonadati</taxon>
        <taxon>Pseudomonadota</taxon>
        <taxon>Gammaproteobacteria</taxon>
        <taxon>Candidatus Berkiellales</taxon>
        <taxon>Candidatus Berkiellaceae</taxon>
        <taxon>Candidatus Berkiella</taxon>
    </lineage>
</organism>
<dbReference type="InterPro" id="IPR003788">
    <property type="entry name" value="NDUFAF7"/>
</dbReference>
<reference evidence="4" key="2">
    <citation type="journal article" date="2016" name="Genome Announc.">
        <title>Draft Genome Sequences of Two Novel Amoeba-Resistant Intranuclear Bacteria, 'Candidatus Berkiella cookevillensis' and 'Candidatus Berkiella aquae'.</title>
        <authorList>
            <person name="Mehari Y.T."/>
            <person name="Arivett B.A."/>
            <person name="Farone A.L."/>
            <person name="Gunderson J.H."/>
            <person name="Farone M.B."/>
        </authorList>
    </citation>
    <scope>NUCLEOTIDE SEQUENCE</scope>
    <source>
        <strain evidence="4">HT99</strain>
    </source>
</reference>
<protein>
    <submittedName>
        <fullName evidence="4">SAM-dependent methyltransferase</fullName>
        <ecNumber evidence="4">2.1.1.-</ecNumber>
    </submittedName>
</protein>
<keyword evidence="5" id="KW-1185">Reference proteome</keyword>
<name>A0A0Q9YFQ4_9GAMM</name>
<dbReference type="PATRIC" id="fig|1590043.3.peg.2844"/>
<keyword evidence="1 4" id="KW-0489">Methyltransferase</keyword>
<evidence type="ECO:0000313" key="5">
    <source>
        <dbReference type="Proteomes" id="UP000051497"/>
    </source>
</evidence>
<evidence type="ECO:0000313" key="4">
    <source>
        <dbReference type="EMBL" id="MCS5709859.1"/>
    </source>
</evidence>
<dbReference type="Proteomes" id="UP000051497">
    <property type="component" value="Unassembled WGS sequence"/>
</dbReference>
<reference evidence="3" key="1">
    <citation type="submission" date="2015-09" db="EMBL/GenBank/DDBJ databases">
        <title>Draft Genome Sequences of Two Novel Amoeba-resistant Intranuclear Bacteria, Candidatus Berkiella cookevillensis and Candidatus Berkiella aquae.</title>
        <authorList>
            <person name="Mehari Y.T."/>
            <person name="Arivett B.A."/>
            <person name="Farone A.L."/>
            <person name="Gunderson J.H."/>
            <person name="Farone M.B."/>
        </authorList>
    </citation>
    <scope>NUCLEOTIDE SEQUENCE [LARGE SCALE GENOMIC DNA]</scope>
    <source>
        <strain evidence="3">HT99</strain>
    </source>
</reference>
<dbReference type="PANTHER" id="PTHR12049:SF7">
    <property type="entry name" value="PROTEIN ARGININE METHYLTRANSFERASE NDUFAF7, MITOCHONDRIAL"/>
    <property type="match status" value="1"/>
</dbReference>
<dbReference type="InterPro" id="IPR029063">
    <property type="entry name" value="SAM-dependent_MTases_sf"/>
</dbReference>
<comment type="caution">
    <text evidence="3">The sequence shown here is derived from an EMBL/GenBank/DDBJ whole genome shotgun (WGS) entry which is preliminary data.</text>
</comment>
<accession>A0A0Q9YFQ4</accession>
<evidence type="ECO:0000256" key="2">
    <source>
        <dbReference type="ARBA" id="ARBA00022679"/>
    </source>
</evidence>
<dbReference type="Gene3D" id="3.40.50.12710">
    <property type="match status" value="1"/>
</dbReference>
<dbReference type="EMBL" id="LKAJ02000001">
    <property type="protein sequence ID" value="MCS5709859.1"/>
    <property type="molecule type" value="Genomic_DNA"/>
</dbReference>
<gene>
    <name evidence="4" type="ORF">HT99x_000305</name>
    <name evidence="3" type="ORF">HT99x_02797</name>
</gene>
<dbReference type="OrthoDB" id="9794208at2"/>
<dbReference type="SUPFAM" id="SSF53335">
    <property type="entry name" value="S-adenosyl-L-methionine-dependent methyltransferases"/>
    <property type="match status" value="1"/>
</dbReference>
<dbReference type="AlphaFoldDB" id="A0A0Q9YFQ4"/>
<dbReference type="Pfam" id="PF02636">
    <property type="entry name" value="Methyltransf_28"/>
    <property type="match status" value="1"/>
</dbReference>
<reference evidence="4" key="3">
    <citation type="submission" date="2021-06" db="EMBL/GenBank/DDBJ databases">
        <title>Genomic Description and Analysis of Intracellular Bacteria, Candidatus Berkiella cookevillensis and Candidatus Berkiella aquae.</title>
        <authorList>
            <person name="Kidane D.T."/>
            <person name="Mehari Y.T."/>
            <person name="Rice F.C."/>
            <person name="Arivett B.A."/>
            <person name="Farone A.L."/>
            <person name="Berk S.G."/>
            <person name="Farone M.B."/>
        </authorList>
    </citation>
    <scope>NUCLEOTIDE SEQUENCE</scope>
    <source>
        <strain evidence="4">HT99</strain>
    </source>
</reference>
<dbReference type="RefSeq" id="WP_075067396.1">
    <property type="nucleotide sequence ID" value="NZ_LKAJ02000001.1"/>
</dbReference>
<dbReference type="InterPro" id="IPR038375">
    <property type="entry name" value="NDUFAF7_sf"/>
</dbReference>
<dbReference type="EMBL" id="LKAJ01000016">
    <property type="protein sequence ID" value="KRG19423.1"/>
    <property type="molecule type" value="Genomic_DNA"/>
</dbReference>
<evidence type="ECO:0000256" key="1">
    <source>
        <dbReference type="ARBA" id="ARBA00022603"/>
    </source>
</evidence>
<sequence length="390" mass="43289">MLPAPSADALAHQAKLLDHLFMLNQQQRGQLSFAEFMHNALYAPGLGYYSAGLAKIGEAGDFVTAPVISSLFSQALANQCLQILRSLANEAPCILELGAGTGRMAGDLMLYLATQDVLPLHYYILEVSADLKSRQQAYLQAYCPEQYHRFIWLDTLPSEPFTGIILGNEVIDALPCHLFKISDDHTILEGFVEITPTQTQLCFDTPKSQGLQEAIIALQERLGLTFTPGYLSEIHLQLNAWIASLSACLHQGVMLFIDYGFPSHEYYHPSRTCGTLMCHYRHHAHSDPLQYIGLQDITAHVDFTALALAAIAHDLEVAGFTNQGAFLLNNGILTLAEAARNDGQRIAFSQQLQKLIQPHEMGELFKVMALSKQFDESLQGFVAFDQRHRL</sequence>
<dbReference type="GO" id="GO:0032259">
    <property type="term" value="P:methylation"/>
    <property type="evidence" value="ECO:0007669"/>
    <property type="project" value="UniProtKB-KW"/>
</dbReference>
<evidence type="ECO:0000313" key="3">
    <source>
        <dbReference type="EMBL" id="KRG19423.1"/>
    </source>
</evidence>
<dbReference type="EC" id="2.1.1.-" evidence="4"/>
<proteinExistence type="predicted"/>